<reference evidence="2 3" key="1">
    <citation type="submission" date="2019-01" db="EMBL/GenBank/DDBJ databases">
        <title>Sequencing of cultivated peanut Arachis hypogaea provides insights into genome evolution and oil improvement.</title>
        <authorList>
            <person name="Chen X."/>
        </authorList>
    </citation>
    <scope>NUCLEOTIDE SEQUENCE [LARGE SCALE GENOMIC DNA]</scope>
    <source>
        <strain evidence="3">cv. Fuhuasheng</strain>
        <tissue evidence="2">Leaves</tissue>
    </source>
</reference>
<evidence type="ECO:0000256" key="1">
    <source>
        <dbReference type="SAM" id="Coils"/>
    </source>
</evidence>
<keyword evidence="1" id="KW-0175">Coiled coil</keyword>
<accession>A0A444YJ05</accession>
<gene>
    <name evidence="2" type="ORF">Ahy_B06g080740</name>
</gene>
<keyword evidence="3" id="KW-1185">Reference proteome</keyword>
<name>A0A444YJ05_ARAHY</name>
<protein>
    <submittedName>
        <fullName evidence="2">Uncharacterized protein</fullName>
    </submittedName>
</protein>
<organism evidence="2 3">
    <name type="scientific">Arachis hypogaea</name>
    <name type="common">Peanut</name>
    <dbReference type="NCBI Taxonomy" id="3818"/>
    <lineage>
        <taxon>Eukaryota</taxon>
        <taxon>Viridiplantae</taxon>
        <taxon>Streptophyta</taxon>
        <taxon>Embryophyta</taxon>
        <taxon>Tracheophyta</taxon>
        <taxon>Spermatophyta</taxon>
        <taxon>Magnoliopsida</taxon>
        <taxon>eudicotyledons</taxon>
        <taxon>Gunneridae</taxon>
        <taxon>Pentapetalae</taxon>
        <taxon>rosids</taxon>
        <taxon>fabids</taxon>
        <taxon>Fabales</taxon>
        <taxon>Fabaceae</taxon>
        <taxon>Papilionoideae</taxon>
        <taxon>50 kb inversion clade</taxon>
        <taxon>dalbergioids sensu lato</taxon>
        <taxon>Dalbergieae</taxon>
        <taxon>Pterocarpus clade</taxon>
        <taxon>Arachis</taxon>
    </lineage>
</organism>
<sequence>MFVASVLIKPYREKSKVIEKYFLELFQETYHINFNLVAGSMLVEFSTLYYSSHHIDMDSEMNSIPRSCGNARSLKRQLMEEQEQALELVEIQKRCLAALQFAQNFLSTSPHFRFSINGMRASEGML</sequence>
<evidence type="ECO:0000313" key="2">
    <source>
        <dbReference type="EMBL" id="RYR01878.1"/>
    </source>
</evidence>
<comment type="caution">
    <text evidence="2">The sequence shown here is derived from an EMBL/GenBank/DDBJ whole genome shotgun (WGS) entry which is preliminary data.</text>
</comment>
<feature type="coiled-coil region" evidence="1">
    <location>
        <begin position="71"/>
        <end position="99"/>
    </location>
</feature>
<dbReference type="AlphaFoldDB" id="A0A444YJ05"/>
<proteinExistence type="predicted"/>
<dbReference type="STRING" id="3818.A0A444YJ05"/>
<dbReference type="EMBL" id="SDMP01000016">
    <property type="protein sequence ID" value="RYR01878.1"/>
    <property type="molecule type" value="Genomic_DNA"/>
</dbReference>
<dbReference type="Proteomes" id="UP000289738">
    <property type="component" value="Chromosome B06"/>
</dbReference>
<evidence type="ECO:0000313" key="3">
    <source>
        <dbReference type="Proteomes" id="UP000289738"/>
    </source>
</evidence>